<proteinExistence type="inferred from homology"/>
<evidence type="ECO:0000256" key="4">
    <source>
        <dbReference type="ARBA" id="ARBA00022692"/>
    </source>
</evidence>
<reference evidence="10 12" key="1">
    <citation type="submission" date="2017-12" db="EMBL/GenBank/DDBJ databases">
        <title>Phylogenetic diversity of female urinary microbiome.</title>
        <authorList>
            <person name="Thomas-White K."/>
            <person name="Wolfe A.J."/>
        </authorList>
    </citation>
    <scope>NUCLEOTIDE SEQUENCE [LARGE SCALE GENOMIC DNA]</scope>
    <source>
        <strain evidence="10 12">UMB0119</strain>
    </source>
</reference>
<protein>
    <recommendedName>
        <fullName evidence="9">Protein translocase subunit SecE</fullName>
    </recommendedName>
</protein>
<dbReference type="PRINTS" id="PR01650">
    <property type="entry name" value="SECETRNLCASE"/>
</dbReference>
<dbReference type="GO" id="GO:0008320">
    <property type="term" value="F:protein transmembrane transporter activity"/>
    <property type="evidence" value="ECO:0007669"/>
    <property type="project" value="UniProtKB-UniRule"/>
</dbReference>
<evidence type="ECO:0000256" key="8">
    <source>
        <dbReference type="ARBA" id="ARBA00023136"/>
    </source>
</evidence>
<dbReference type="InterPro" id="IPR005807">
    <property type="entry name" value="SecE_bac"/>
</dbReference>
<evidence type="ECO:0000256" key="2">
    <source>
        <dbReference type="ARBA" id="ARBA00022448"/>
    </source>
</evidence>
<keyword evidence="12" id="KW-1185">Reference proteome</keyword>
<evidence type="ECO:0000313" key="10">
    <source>
        <dbReference type="EMBL" id="PKZ16518.1"/>
    </source>
</evidence>
<dbReference type="GO" id="GO:0065002">
    <property type="term" value="P:intracellular protein transmembrane transport"/>
    <property type="evidence" value="ECO:0007669"/>
    <property type="project" value="UniProtKB-UniRule"/>
</dbReference>
<evidence type="ECO:0000256" key="6">
    <source>
        <dbReference type="ARBA" id="ARBA00022989"/>
    </source>
</evidence>
<dbReference type="AlphaFoldDB" id="A0A2I1M8S7"/>
<evidence type="ECO:0000256" key="3">
    <source>
        <dbReference type="ARBA" id="ARBA00022475"/>
    </source>
</evidence>
<dbReference type="GO" id="GO:0006605">
    <property type="term" value="P:protein targeting"/>
    <property type="evidence" value="ECO:0007669"/>
    <property type="project" value="UniProtKB-UniRule"/>
</dbReference>
<keyword evidence="2 9" id="KW-0813">Transport</keyword>
<keyword evidence="4 9" id="KW-0812">Transmembrane</keyword>
<keyword evidence="8 9" id="KW-0472">Membrane</keyword>
<dbReference type="InterPro" id="IPR038379">
    <property type="entry name" value="SecE_sf"/>
</dbReference>
<dbReference type="GO" id="GO:0009306">
    <property type="term" value="P:protein secretion"/>
    <property type="evidence" value="ECO:0007669"/>
    <property type="project" value="UniProtKB-UniRule"/>
</dbReference>
<keyword evidence="5 9" id="KW-0653">Protein transport</keyword>
<reference evidence="11 13" key="2">
    <citation type="submission" date="2018-06" db="EMBL/GenBank/DDBJ databases">
        <authorList>
            <consortium name="Pathogen Informatics"/>
            <person name="Doyle S."/>
        </authorList>
    </citation>
    <scope>NUCLEOTIDE SEQUENCE [LARGE SCALE GENOMIC DNA]</scope>
    <source>
        <strain evidence="11 13">NCTC9810</strain>
    </source>
</reference>
<comment type="function">
    <text evidence="9">Essential subunit of the Sec protein translocation channel SecYEG. Clamps together the 2 halves of SecY. May contact the channel plug during translocation.</text>
</comment>
<dbReference type="Gene3D" id="1.20.5.1030">
    <property type="entry name" value="Preprotein translocase secy subunit"/>
    <property type="match status" value="1"/>
</dbReference>
<dbReference type="RefSeq" id="WP_101540541.1">
    <property type="nucleotide sequence ID" value="NZ_JAPJPW010000042.1"/>
</dbReference>
<evidence type="ECO:0000313" key="13">
    <source>
        <dbReference type="Proteomes" id="UP000255124"/>
    </source>
</evidence>
<comment type="subcellular location">
    <subcellularLocation>
        <location evidence="9">Cell membrane</location>
        <topology evidence="9">Single-pass membrane protein</topology>
    </subcellularLocation>
    <subcellularLocation>
        <location evidence="1">Membrane</location>
    </subcellularLocation>
</comment>
<comment type="similarity">
    <text evidence="9">Belongs to the SecE/SEC61-gamma family.</text>
</comment>
<dbReference type="PANTHER" id="PTHR33910:SF1">
    <property type="entry name" value="PROTEIN TRANSLOCASE SUBUNIT SECE"/>
    <property type="match status" value="1"/>
</dbReference>
<comment type="subunit">
    <text evidence="9">Component of the Sec protein translocase complex. Heterotrimer consisting of SecY, SecE and SecG subunits. The heterotrimers can form oligomers, although 1 heterotrimer is thought to be able to translocate proteins. Interacts with the ribosome. Interacts with SecDF, and other proteins may be involved. Interacts with SecA.</text>
</comment>
<dbReference type="HAMAP" id="MF_00422">
    <property type="entry name" value="SecE"/>
    <property type="match status" value="1"/>
</dbReference>
<dbReference type="Proteomes" id="UP000255124">
    <property type="component" value="Unassembled WGS sequence"/>
</dbReference>
<dbReference type="GO" id="GO:0043952">
    <property type="term" value="P:protein transport by the Sec complex"/>
    <property type="evidence" value="ECO:0007669"/>
    <property type="project" value="UniProtKB-UniRule"/>
</dbReference>
<evidence type="ECO:0000256" key="5">
    <source>
        <dbReference type="ARBA" id="ARBA00022927"/>
    </source>
</evidence>
<evidence type="ECO:0000313" key="11">
    <source>
        <dbReference type="EMBL" id="SUU92438.1"/>
    </source>
</evidence>
<evidence type="ECO:0000256" key="7">
    <source>
        <dbReference type="ARBA" id="ARBA00023010"/>
    </source>
</evidence>
<name>A0A2I1M8S7_9FIRM</name>
<dbReference type="Proteomes" id="UP000234335">
    <property type="component" value="Unassembled WGS sequence"/>
</dbReference>
<gene>
    <name evidence="9 10" type="primary">secE</name>
    <name evidence="11" type="synonym">secG</name>
    <name evidence="10" type="ORF">CYJ34_06805</name>
    <name evidence="11" type="ORF">NCTC9810_00771</name>
</gene>
<dbReference type="PANTHER" id="PTHR33910">
    <property type="entry name" value="PROTEIN TRANSLOCASE SUBUNIT SECE"/>
    <property type="match status" value="1"/>
</dbReference>
<dbReference type="InterPro" id="IPR001901">
    <property type="entry name" value="Translocase_SecE/Sec61-g"/>
</dbReference>
<dbReference type="NCBIfam" id="TIGR00964">
    <property type="entry name" value="secE_bact"/>
    <property type="match status" value="1"/>
</dbReference>
<dbReference type="Pfam" id="PF00584">
    <property type="entry name" value="SecE"/>
    <property type="match status" value="1"/>
</dbReference>
<evidence type="ECO:0000256" key="9">
    <source>
        <dbReference type="HAMAP-Rule" id="MF_00422"/>
    </source>
</evidence>
<feature type="transmembrane region" description="Helical" evidence="9">
    <location>
        <begin position="27"/>
        <end position="48"/>
    </location>
</feature>
<dbReference type="GO" id="GO:0005886">
    <property type="term" value="C:plasma membrane"/>
    <property type="evidence" value="ECO:0007669"/>
    <property type="project" value="UniProtKB-SubCell"/>
</dbReference>
<organism evidence="10 12">
    <name type="scientific">Anaerococcus octavius</name>
    <dbReference type="NCBI Taxonomy" id="54007"/>
    <lineage>
        <taxon>Bacteria</taxon>
        <taxon>Bacillati</taxon>
        <taxon>Bacillota</taxon>
        <taxon>Tissierellia</taxon>
        <taxon>Tissierellales</taxon>
        <taxon>Peptoniphilaceae</taxon>
        <taxon>Anaerococcus</taxon>
    </lineage>
</organism>
<keyword evidence="7 9" id="KW-0811">Translocation</keyword>
<keyword evidence="3 9" id="KW-1003">Cell membrane</keyword>
<evidence type="ECO:0000256" key="1">
    <source>
        <dbReference type="ARBA" id="ARBA00004370"/>
    </source>
</evidence>
<dbReference type="EMBL" id="UFTA01000002">
    <property type="protein sequence ID" value="SUU92438.1"/>
    <property type="molecule type" value="Genomic_DNA"/>
</dbReference>
<accession>A0A2I1M8S7</accession>
<dbReference type="EMBL" id="PKGS01000004">
    <property type="protein sequence ID" value="PKZ16518.1"/>
    <property type="molecule type" value="Genomic_DNA"/>
</dbReference>
<sequence>MAKKDEGFFAGVAKERKKIQWPDKQTTLQYTLLVLLISAITGVVIWLLDMLFANLLGFII</sequence>
<evidence type="ECO:0000313" key="12">
    <source>
        <dbReference type="Proteomes" id="UP000234335"/>
    </source>
</evidence>
<keyword evidence="6 9" id="KW-1133">Transmembrane helix</keyword>